<organism evidence="12">
    <name type="scientific">Hyalella azteca</name>
    <name type="common">Amphipod</name>
    <dbReference type="NCBI Taxonomy" id="294128"/>
    <lineage>
        <taxon>Eukaryota</taxon>
        <taxon>Metazoa</taxon>
        <taxon>Ecdysozoa</taxon>
        <taxon>Arthropoda</taxon>
        <taxon>Crustacea</taxon>
        <taxon>Multicrustacea</taxon>
        <taxon>Malacostraca</taxon>
        <taxon>Eumalacostraca</taxon>
        <taxon>Peracarida</taxon>
        <taxon>Amphipoda</taxon>
        <taxon>Senticaudata</taxon>
        <taxon>Talitrida</taxon>
        <taxon>Talitroidea</taxon>
        <taxon>Hyalellidae</taxon>
        <taxon>Hyalella</taxon>
    </lineage>
</organism>
<keyword evidence="6" id="KW-0805">Transcription regulation</keyword>
<feature type="compositionally biased region" description="Low complexity" evidence="10">
    <location>
        <begin position="1593"/>
        <end position="1611"/>
    </location>
</feature>
<feature type="compositionally biased region" description="Basic and acidic residues" evidence="10">
    <location>
        <begin position="889"/>
        <end position="908"/>
    </location>
</feature>
<dbReference type="GO" id="GO:0005634">
    <property type="term" value="C:nucleus"/>
    <property type="evidence" value="ECO:0007669"/>
    <property type="project" value="UniProtKB-SubCell"/>
</dbReference>
<dbReference type="InterPro" id="IPR013087">
    <property type="entry name" value="Znf_C2H2_type"/>
</dbReference>
<feature type="region of interest" description="Disordered" evidence="10">
    <location>
        <begin position="1300"/>
        <end position="1319"/>
    </location>
</feature>
<keyword evidence="5" id="KW-0862">Zinc</keyword>
<evidence type="ECO:0000256" key="2">
    <source>
        <dbReference type="ARBA" id="ARBA00022723"/>
    </source>
</evidence>
<feature type="compositionally biased region" description="Basic and acidic residues" evidence="10">
    <location>
        <begin position="277"/>
        <end position="289"/>
    </location>
</feature>
<evidence type="ECO:0000256" key="1">
    <source>
        <dbReference type="ARBA" id="ARBA00004123"/>
    </source>
</evidence>
<feature type="region of interest" description="Disordered" evidence="10">
    <location>
        <begin position="263"/>
        <end position="297"/>
    </location>
</feature>
<evidence type="ECO:0000256" key="7">
    <source>
        <dbReference type="ARBA" id="ARBA00023163"/>
    </source>
</evidence>
<dbReference type="InterPro" id="IPR036236">
    <property type="entry name" value="Znf_C2H2_sf"/>
</dbReference>
<reference evidence="12" key="2">
    <citation type="journal article" date="2018" name="Environ. Sci. Technol.">
        <title>The Toxicogenome of Hyalella azteca: A Model for Sediment Ecotoxicology and Evolutionary Toxicology.</title>
        <authorList>
            <person name="Poynton H.C."/>
            <person name="Hasenbein S."/>
            <person name="Benoit J.B."/>
            <person name="Sepulveda M.S."/>
            <person name="Poelchau M.F."/>
            <person name="Hughes D.S.T."/>
            <person name="Murali S.C."/>
            <person name="Chen S."/>
            <person name="Glastad K.M."/>
            <person name="Goodisman M.A.D."/>
            <person name="Werren J.H."/>
            <person name="Vineis J.H."/>
            <person name="Bowen J.L."/>
            <person name="Friedrich M."/>
            <person name="Jones J."/>
            <person name="Robertson H.M."/>
            <person name="Feyereisen R."/>
            <person name="Mechler-Hickson A."/>
            <person name="Mathers N."/>
            <person name="Lee C.E."/>
            <person name="Colbourne J.K."/>
            <person name="Biales A."/>
            <person name="Johnston J.S."/>
            <person name="Wellborn G.A."/>
            <person name="Rosendale A.J."/>
            <person name="Cridge A.G."/>
            <person name="Munoz-Torres M.C."/>
            <person name="Bain P.A."/>
            <person name="Manny A.R."/>
            <person name="Major K.M."/>
            <person name="Lambert F.N."/>
            <person name="Vulpe C.D."/>
            <person name="Tuck P."/>
            <person name="Blalock B.J."/>
            <person name="Lin Y.Y."/>
            <person name="Smith M.E."/>
            <person name="Ochoa-Acuna H."/>
            <person name="Chen M.M."/>
            <person name="Childers C.P."/>
            <person name="Qu J."/>
            <person name="Dugan S."/>
            <person name="Lee S.L."/>
            <person name="Chao H."/>
            <person name="Dinh H."/>
            <person name="Han Y."/>
            <person name="Doddapaneni H."/>
            <person name="Worley K.C."/>
            <person name="Muzny D.M."/>
            <person name="Gibbs R.A."/>
            <person name="Richards S."/>
        </authorList>
    </citation>
    <scope>NUCLEOTIDE SEQUENCE</scope>
    <source>
        <strain evidence="12">HAZT.00-mixed</strain>
        <tissue evidence="12">Whole organism</tissue>
    </source>
</reference>
<feature type="region of interest" description="Disordered" evidence="10">
    <location>
        <begin position="812"/>
        <end position="908"/>
    </location>
</feature>
<dbReference type="PANTHER" id="PTHR45944:SF2">
    <property type="entry name" value="SCHNURRI, ISOFORM F"/>
    <property type="match status" value="1"/>
</dbReference>
<dbReference type="PANTHER" id="PTHR45944">
    <property type="entry name" value="SCHNURRI, ISOFORM F"/>
    <property type="match status" value="1"/>
</dbReference>
<feature type="region of interest" description="Disordered" evidence="10">
    <location>
        <begin position="1271"/>
        <end position="1295"/>
    </location>
</feature>
<dbReference type="SUPFAM" id="SSF57667">
    <property type="entry name" value="beta-beta-alpha zinc fingers"/>
    <property type="match status" value="3"/>
</dbReference>
<reference evidence="12" key="3">
    <citation type="submission" date="2019-06" db="EMBL/GenBank/DDBJ databases">
        <authorList>
            <person name="Poynton C."/>
            <person name="Hasenbein S."/>
            <person name="Benoit J.B."/>
            <person name="Sepulveda M.S."/>
            <person name="Poelchau M.F."/>
            <person name="Murali S.C."/>
            <person name="Chen S."/>
            <person name="Glastad K.M."/>
            <person name="Werren J.H."/>
            <person name="Vineis J.H."/>
            <person name="Bowen J.L."/>
            <person name="Friedrich M."/>
            <person name="Jones J."/>
            <person name="Robertson H.M."/>
            <person name="Feyereisen R."/>
            <person name="Mechler-Hickson A."/>
            <person name="Mathers N."/>
            <person name="Lee C.E."/>
            <person name="Colbourne J.K."/>
            <person name="Biales A."/>
            <person name="Johnston J.S."/>
            <person name="Wellborn G.A."/>
            <person name="Rosendale A.J."/>
            <person name="Cridge A.G."/>
            <person name="Munoz-Torres M.C."/>
            <person name="Bain P.A."/>
            <person name="Manny A.R."/>
            <person name="Major K.M."/>
            <person name="Lambert F.N."/>
            <person name="Vulpe C.D."/>
            <person name="Tuck P."/>
            <person name="Blalock B.J."/>
            <person name="Lin Y.-Y."/>
            <person name="Smith M.E."/>
            <person name="Ochoa-Acuna H."/>
            <person name="Chen M.-J.M."/>
            <person name="Childers C.P."/>
            <person name="Qu J."/>
            <person name="Dugan S."/>
            <person name="Lee S.L."/>
            <person name="Chao H."/>
            <person name="Dinh H."/>
            <person name="Han Y."/>
            <person name="Doddapaneni H."/>
            <person name="Worley K.C."/>
            <person name="Muzny D.M."/>
            <person name="Gibbs R.A."/>
            <person name="Richards S."/>
        </authorList>
    </citation>
    <scope>NUCLEOTIDE SEQUENCE</scope>
    <source>
        <strain evidence="12">HAZT.00-mixed</strain>
        <tissue evidence="12">Whole organism</tissue>
    </source>
</reference>
<accession>A0A6A0HD52</accession>
<feature type="compositionally biased region" description="Polar residues" evidence="10">
    <location>
        <begin position="877"/>
        <end position="888"/>
    </location>
</feature>
<feature type="compositionally biased region" description="Polar residues" evidence="10">
    <location>
        <begin position="1559"/>
        <end position="1576"/>
    </location>
</feature>
<comment type="caution">
    <text evidence="12">The sequence shown here is derived from an EMBL/GenBank/DDBJ whole genome shotgun (WGS) entry which is preliminary data.</text>
</comment>
<feature type="compositionally biased region" description="Polar residues" evidence="10">
    <location>
        <begin position="1307"/>
        <end position="1319"/>
    </location>
</feature>
<dbReference type="FunFam" id="3.30.160.60:FF:000594">
    <property type="entry name" value="Transcription factor HIVEP2"/>
    <property type="match status" value="1"/>
</dbReference>
<keyword evidence="4 9" id="KW-0863">Zinc-finger</keyword>
<evidence type="ECO:0000256" key="3">
    <source>
        <dbReference type="ARBA" id="ARBA00022737"/>
    </source>
</evidence>
<dbReference type="OrthoDB" id="10042249at2759"/>
<feature type="compositionally biased region" description="Acidic residues" evidence="10">
    <location>
        <begin position="825"/>
        <end position="858"/>
    </location>
</feature>
<evidence type="ECO:0000256" key="10">
    <source>
        <dbReference type="SAM" id="MobiDB-lite"/>
    </source>
</evidence>
<gene>
    <name evidence="12" type="ORF">HAZT_HAZT003767</name>
</gene>
<dbReference type="InterPro" id="IPR051969">
    <property type="entry name" value="Zinc-finger_DNA-bd_regulators"/>
</dbReference>
<keyword evidence="7" id="KW-0804">Transcription</keyword>
<dbReference type="Pfam" id="PF00096">
    <property type="entry name" value="zf-C2H2"/>
    <property type="match status" value="3"/>
</dbReference>
<feature type="compositionally biased region" description="Polar residues" evidence="10">
    <location>
        <begin position="1525"/>
        <end position="1535"/>
    </location>
</feature>
<name>A0A6A0HD52_HYAAZ</name>
<dbReference type="GO" id="GO:0000981">
    <property type="term" value="F:DNA-binding transcription factor activity, RNA polymerase II-specific"/>
    <property type="evidence" value="ECO:0007669"/>
    <property type="project" value="TreeGrafter"/>
</dbReference>
<feature type="compositionally biased region" description="Basic and acidic residues" evidence="10">
    <location>
        <begin position="859"/>
        <end position="876"/>
    </location>
</feature>
<keyword evidence="2" id="KW-0479">Metal-binding</keyword>
<dbReference type="GO" id="GO:0008270">
    <property type="term" value="F:zinc ion binding"/>
    <property type="evidence" value="ECO:0007669"/>
    <property type="project" value="UniProtKB-KW"/>
</dbReference>
<dbReference type="EMBL" id="JQDR03002266">
    <property type="protein sequence ID" value="KAA0203171.1"/>
    <property type="molecule type" value="Genomic_DNA"/>
</dbReference>
<keyword evidence="8" id="KW-0539">Nucleus</keyword>
<evidence type="ECO:0000256" key="6">
    <source>
        <dbReference type="ARBA" id="ARBA00023015"/>
    </source>
</evidence>
<reference evidence="12" key="1">
    <citation type="submission" date="2014-08" db="EMBL/GenBank/DDBJ databases">
        <authorList>
            <person name="Murali S."/>
            <person name="Richards S."/>
            <person name="Bandaranaike D."/>
            <person name="Bellair M."/>
            <person name="Blankenburg K."/>
            <person name="Chao H."/>
            <person name="Dinh H."/>
            <person name="Doddapaneni H."/>
            <person name="Dugan-Rocha S."/>
            <person name="Elkadiri S."/>
            <person name="Gnanaolivu R."/>
            <person name="Hughes D."/>
            <person name="Lee S."/>
            <person name="Li M."/>
            <person name="Ming W."/>
            <person name="Munidasa M."/>
            <person name="Muniz J."/>
            <person name="Nguyen L."/>
            <person name="Osuji N."/>
            <person name="Pu L.-L."/>
            <person name="Puazo M."/>
            <person name="Skinner E."/>
            <person name="Qu C."/>
            <person name="Quiroz J."/>
            <person name="Raj R."/>
            <person name="Weissenberger G."/>
            <person name="Xin Y."/>
            <person name="Zou X."/>
            <person name="Han Y."/>
            <person name="Worley K."/>
            <person name="Muzny D."/>
            <person name="Gibbs R."/>
        </authorList>
    </citation>
    <scope>NUCLEOTIDE SEQUENCE</scope>
    <source>
        <strain evidence="12">HAZT.00-mixed</strain>
        <tissue evidence="12">Whole organism</tissue>
    </source>
</reference>
<dbReference type="Proteomes" id="UP000711488">
    <property type="component" value="Unassembled WGS sequence"/>
</dbReference>
<dbReference type="GO" id="GO:0000978">
    <property type="term" value="F:RNA polymerase II cis-regulatory region sequence-specific DNA binding"/>
    <property type="evidence" value="ECO:0007669"/>
    <property type="project" value="TreeGrafter"/>
</dbReference>
<evidence type="ECO:0000256" key="8">
    <source>
        <dbReference type="ARBA" id="ARBA00023242"/>
    </source>
</evidence>
<evidence type="ECO:0000256" key="9">
    <source>
        <dbReference type="PROSITE-ProRule" id="PRU00042"/>
    </source>
</evidence>
<sequence length="1631" mass="177976">MGLIRAELSMSQPANVIYTHKKFKRTSSQSWKDAPAEPLPCSEAETVQWAAASRGPEAPEDSWSQDRDGAESLLIAASLVEQREAGERLQRLASNAHRVNGTGDPKILLPSNASVRIWSCRYCNFGATCEDELKVHEAVHARLCSNWGTTLTGATVNDDVFDVPEAKYNVHLDNHLLSTLGDLKGTGTVPRQAGSQFPLKGDEPGTALRLGSIVGSALFKGIKSPSPDLAAAVDNSAGGAHLVQRTGAGHETAHEQQKRLIIRDFSPMHMRSSSVENEPRLKNHREESSQSRGSSLGADVRLNTEHMKQPFQSMPQYSRQQSVDVPQPPTKKQKISSEPQPGDFSITSVHPVLVRNGVVLQRARVSVKEVEENNLPKKLQLCGGEVKICDGSKYKTMRIDTSECSRSHALGMSSPICEKPATIVSTIPILASKSEMSNEVKVRPESPKVFTACNTLVTKNTPPTSTKTNFSYATPDVRTSSEVPLQSDKVVPALLDQKDIFIAPRKRPDTLPLKPQQFVNKSTAQLIGSIITSPDTPRPKKSCAQLLLDGSAYTYLRLKVSTKTYYCCIFRPQPMYVPQSPESKISMYSNWQIRKPAEDNPFNLSISESMGLYSSCQCTNPAYSVAKPALSLIYTYSDRKMIDAIKFVQKEKQSLSAVTLAKNLVPSLGENKMRYGESPINSVKLSDSAGDVQISQSVAEETKISSSVSVFSREPSEDSRLSSSSSRIRICDGGFKSTEEYTYVRGRGRGRYVCETCGIRCKKPSMLKKHIRTHTNFRPYPCTLCTSRFKTKGNLTKHLKSKAHFQRCIQLGVPHEPPSSSGDDASTEMDYDDNDEDDDDDDGEEDDDEEDDECDEDMRESRENSSMRDNSRENSYVRESSCDNSYVNESREGSSMRDSRENSYLGESRENSYAREIRENSCIREIRENSCVRESRENSCIRENCENSYIRESRGCVPESRENSCIPEFAFVEENIVLGSGNGFEKNKEDFCFSTGHLLSSAAMSSHEEIKADEEVCIDLRVSKVACRSAGSPASAPDDAPMDLSIKKSSNSTQPGAILPSSLLPHVVSSAKITIASVTSSRPSFLQLVPPKSSTSLVSPLTPIREQPADILSPVTDSSMLLKSIYSTTERASRVSVLSSQAGYPHSIAASQASGVMMKAYLTQRAIQDTFIKRHQYQGCEALIDDATFKGKLRAAFDLVEANDRGVTALEYSFQRFAVSEATGKLPRSPPIVVKSTADASVSLSCAVPKKNHIMAAARMVVTSTSNLTAPEVPTTTADRSPAVPEGSLTPVPSSVAVPVSRSVNSHPSRTTTVTTPLSASSGTLRTVTVAGPSSAMNLTVLNSSNSKTGTSFLSPSGVVPNHANNRSAPEDGRCRCYICHKEFARSSQLALHLNIHYMERRFRCESCAVNMNLTFGAASTENPRPFKCHDCKIAFRIHGHLAKHLRSKMHILKLECLSKLPFGLYAEMERTGLTLANIDTTDCEHSLLSLQSLAGKLFAKEPEKLLAWRNGTADTEGLGETSRPRTVSGSSVNSDEYLLADDQDEPSPLPDSGDENESTPVTPANSSSGNVSSLQAAVEKTIPDVAIEPQASLSTSPTPSSLSPELPSSSVSHVAFLARPPLTAEASTDL</sequence>
<feature type="domain" description="C2H2-type" evidence="11">
    <location>
        <begin position="780"/>
        <end position="804"/>
    </location>
</feature>
<proteinExistence type="predicted"/>
<protein>
    <recommendedName>
        <fullName evidence="11">C2H2-type domain-containing protein</fullName>
    </recommendedName>
</protein>
<feature type="region of interest" description="Disordered" evidence="10">
    <location>
        <begin position="311"/>
        <end position="344"/>
    </location>
</feature>
<dbReference type="PROSITE" id="PS50157">
    <property type="entry name" value="ZINC_FINGER_C2H2_2"/>
    <property type="match status" value="4"/>
</dbReference>
<dbReference type="SMART" id="SM00355">
    <property type="entry name" value="ZnF_C2H2"/>
    <property type="match status" value="5"/>
</dbReference>
<feature type="region of interest" description="Disordered" evidence="10">
    <location>
        <begin position="1511"/>
        <end position="1611"/>
    </location>
</feature>
<feature type="domain" description="C2H2-type" evidence="11">
    <location>
        <begin position="752"/>
        <end position="779"/>
    </location>
</feature>
<evidence type="ECO:0000256" key="4">
    <source>
        <dbReference type="ARBA" id="ARBA00022771"/>
    </source>
</evidence>
<comment type="subcellular location">
    <subcellularLocation>
        <location evidence="1">Nucleus</location>
    </subcellularLocation>
</comment>
<evidence type="ECO:0000256" key="5">
    <source>
        <dbReference type="ARBA" id="ARBA00022833"/>
    </source>
</evidence>
<evidence type="ECO:0000259" key="11">
    <source>
        <dbReference type="PROSITE" id="PS50157"/>
    </source>
</evidence>
<dbReference type="PROSITE" id="PS00028">
    <property type="entry name" value="ZINC_FINGER_C2H2_1"/>
    <property type="match status" value="4"/>
</dbReference>
<feature type="compositionally biased region" description="Polar residues" evidence="10">
    <location>
        <begin position="311"/>
        <end position="324"/>
    </location>
</feature>
<keyword evidence="3" id="KW-0677">Repeat</keyword>
<feature type="domain" description="C2H2-type" evidence="11">
    <location>
        <begin position="1427"/>
        <end position="1451"/>
    </location>
</feature>
<feature type="domain" description="C2H2-type" evidence="11">
    <location>
        <begin position="1375"/>
        <end position="1402"/>
    </location>
</feature>
<evidence type="ECO:0000313" key="12">
    <source>
        <dbReference type="EMBL" id="KAA0203171.1"/>
    </source>
</evidence>
<dbReference type="Gene3D" id="3.30.160.60">
    <property type="entry name" value="Classic Zinc Finger"/>
    <property type="match status" value="3"/>
</dbReference>